<evidence type="ECO:0000256" key="8">
    <source>
        <dbReference type="ARBA" id="ARBA00023136"/>
    </source>
</evidence>
<keyword evidence="5" id="KW-0997">Cell inner membrane</keyword>
<feature type="transmembrane region" description="Helical" evidence="9">
    <location>
        <begin position="124"/>
        <end position="152"/>
    </location>
</feature>
<evidence type="ECO:0000256" key="1">
    <source>
        <dbReference type="ARBA" id="ARBA00004429"/>
    </source>
</evidence>
<evidence type="ECO:0000256" key="7">
    <source>
        <dbReference type="ARBA" id="ARBA00022989"/>
    </source>
</evidence>
<organism evidence="11 12">
    <name type="scientific">Berkelbacteria bacterium GW2011_GWA1_36_9</name>
    <dbReference type="NCBI Taxonomy" id="1618331"/>
    <lineage>
        <taxon>Bacteria</taxon>
        <taxon>Candidatus Berkelbacteria</taxon>
    </lineage>
</organism>
<dbReference type="PRINTS" id="PR00164">
    <property type="entry name" value="ABC2TRNSPORT"/>
</dbReference>
<comment type="caution">
    <text evidence="11">The sequence shown here is derived from an EMBL/GenBank/DDBJ whole genome shotgun (WGS) entry which is preliminary data.</text>
</comment>
<feature type="transmembrane region" description="Helical" evidence="9">
    <location>
        <begin position="158"/>
        <end position="182"/>
    </location>
</feature>
<dbReference type="GO" id="GO:0043190">
    <property type="term" value="C:ATP-binding cassette (ABC) transporter complex"/>
    <property type="evidence" value="ECO:0007669"/>
    <property type="project" value="InterPro"/>
</dbReference>
<keyword evidence="7 9" id="KW-1133">Transmembrane helix</keyword>
<reference evidence="11 12" key="1">
    <citation type="journal article" date="2015" name="Nature">
        <title>rRNA introns, odd ribosomes, and small enigmatic genomes across a large radiation of phyla.</title>
        <authorList>
            <person name="Brown C.T."/>
            <person name="Hug L.A."/>
            <person name="Thomas B.C."/>
            <person name="Sharon I."/>
            <person name="Castelle C.J."/>
            <person name="Singh A."/>
            <person name="Wilkins M.J."/>
            <person name="Williams K.H."/>
            <person name="Banfield J.F."/>
        </authorList>
    </citation>
    <scope>NUCLEOTIDE SEQUENCE [LARGE SCALE GENOMIC DNA]</scope>
</reference>
<evidence type="ECO:0000256" key="3">
    <source>
        <dbReference type="ARBA" id="ARBA00022448"/>
    </source>
</evidence>
<dbReference type="PROSITE" id="PS51012">
    <property type="entry name" value="ABC_TM2"/>
    <property type="match status" value="1"/>
</dbReference>
<dbReference type="InterPro" id="IPR000412">
    <property type="entry name" value="ABC_2_transport"/>
</dbReference>
<evidence type="ECO:0000259" key="10">
    <source>
        <dbReference type="PROSITE" id="PS51012"/>
    </source>
</evidence>
<evidence type="ECO:0000313" key="12">
    <source>
        <dbReference type="Proteomes" id="UP000034508"/>
    </source>
</evidence>
<feature type="transmembrane region" description="Helical" evidence="9">
    <location>
        <begin position="194"/>
        <end position="211"/>
    </location>
</feature>
<keyword evidence="6 9" id="KW-0812">Transmembrane</keyword>
<dbReference type="PANTHER" id="PTHR30413">
    <property type="entry name" value="INNER MEMBRANE TRANSPORT PERMEASE"/>
    <property type="match status" value="1"/>
</dbReference>
<sequence>MNNNGQEKITYEIKPPRGLIKIDFKEIWQYRDLLYILIWRNIKIRYKQTVVGVGWAIFQPLVTMAIFTVFFGRLAKIPSDGIPYPIFVYAGLLYWNYFSSALTTASDSLIEDESIIKKVYFPRIIVPISTAATPIIDFFFSMLVLFILMLVFHFTPNFWGILLIPVLILITFVAASGLGLFLASLNVKYRDVRYILGFFIQILFFVSPIIYPASIVPAKFKLIFYLNPMSGVITLARDTLLHHFSPNWLLLLISFGTSLIFIIGGTIYFRKTERFIADIL</sequence>
<dbReference type="InterPro" id="IPR047817">
    <property type="entry name" value="ABC2_TM_bact-type"/>
</dbReference>
<comment type="subcellular location">
    <subcellularLocation>
        <location evidence="1">Cell inner membrane</location>
        <topology evidence="1">Multi-pass membrane protein</topology>
    </subcellularLocation>
    <subcellularLocation>
        <location evidence="9">Cell membrane</location>
        <topology evidence="9">Multi-pass membrane protein</topology>
    </subcellularLocation>
</comment>
<dbReference type="AlphaFoldDB" id="A0A0G0IRZ1"/>
<gene>
    <name evidence="11" type="ORF">US31_C0002G0116</name>
</gene>
<dbReference type="Pfam" id="PF01061">
    <property type="entry name" value="ABC2_membrane"/>
    <property type="match status" value="1"/>
</dbReference>
<dbReference type="GO" id="GO:0015920">
    <property type="term" value="P:lipopolysaccharide transport"/>
    <property type="evidence" value="ECO:0007669"/>
    <property type="project" value="TreeGrafter"/>
</dbReference>
<dbReference type="PANTHER" id="PTHR30413:SF8">
    <property type="entry name" value="TRANSPORT PERMEASE PROTEIN"/>
    <property type="match status" value="1"/>
</dbReference>
<comment type="similarity">
    <text evidence="2 9">Belongs to the ABC-2 integral membrane protein family.</text>
</comment>
<accession>A0A0G0IRZ1</accession>
<proteinExistence type="inferred from homology"/>
<evidence type="ECO:0000256" key="6">
    <source>
        <dbReference type="ARBA" id="ARBA00022692"/>
    </source>
</evidence>
<dbReference type="Proteomes" id="UP000034508">
    <property type="component" value="Unassembled WGS sequence"/>
</dbReference>
<dbReference type="PIRSF" id="PIRSF006648">
    <property type="entry name" value="DrrB"/>
    <property type="match status" value="1"/>
</dbReference>
<keyword evidence="3 9" id="KW-0813">Transport</keyword>
<protein>
    <recommendedName>
        <fullName evidence="9">Transport permease protein</fullName>
    </recommendedName>
</protein>
<dbReference type="PATRIC" id="fig|1618331.3.peg.196"/>
<dbReference type="GO" id="GO:0140359">
    <property type="term" value="F:ABC-type transporter activity"/>
    <property type="evidence" value="ECO:0007669"/>
    <property type="project" value="InterPro"/>
</dbReference>
<evidence type="ECO:0000256" key="4">
    <source>
        <dbReference type="ARBA" id="ARBA00022475"/>
    </source>
</evidence>
<evidence type="ECO:0000256" key="5">
    <source>
        <dbReference type="ARBA" id="ARBA00022519"/>
    </source>
</evidence>
<keyword evidence="4 9" id="KW-1003">Cell membrane</keyword>
<evidence type="ECO:0000256" key="9">
    <source>
        <dbReference type="RuleBase" id="RU361157"/>
    </source>
</evidence>
<dbReference type="InterPro" id="IPR013525">
    <property type="entry name" value="ABC2_TM"/>
</dbReference>
<evidence type="ECO:0000256" key="2">
    <source>
        <dbReference type="ARBA" id="ARBA00007783"/>
    </source>
</evidence>
<feature type="domain" description="ABC transmembrane type-2" evidence="10">
    <location>
        <begin position="51"/>
        <end position="272"/>
    </location>
</feature>
<dbReference type="EMBL" id="LBSM01000002">
    <property type="protein sequence ID" value="KKQ18771.1"/>
    <property type="molecule type" value="Genomic_DNA"/>
</dbReference>
<keyword evidence="8 9" id="KW-0472">Membrane</keyword>
<name>A0A0G0IRZ1_9BACT</name>
<feature type="transmembrane region" description="Helical" evidence="9">
    <location>
        <begin position="50"/>
        <end position="72"/>
    </location>
</feature>
<evidence type="ECO:0000313" key="11">
    <source>
        <dbReference type="EMBL" id="KKQ18771.1"/>
    </source>
</evidence>
<feature type="transmembrane region" description="Helical" evidence="9">
    <location>
        <begin position="84"/>
        <end position="103"/>
    </location>
</feature>
<feature type="transmembrane region" description="Helical" evidence="9">
    <location>
        <begin position="248"/>
        <end position="269"/>
    </location>
</feature>